<organism evidence="1 2">
    <name type="scientific">Coemansia javaensis</name>
    <dbReference type="NCBI Taxonomy" id="2761396"/>
    <lineage>
        <taxon>Eukaryota</taxon>
        <taxon>Fungi</taxon>
        <taxon>Fungi incertae sedis</taxon>
        <taxon>Zoopagomycota</taxon>
        <taxon>Kickxellomycotina</taxon>
        <taxon>Kickxellomycetes</taxon>
        <taxon>Kickxellales</taxon>
        <taxon>Kickxellaceae</taxon>
        <taxon>Coemansia</taxon>
    </lineage>
</organism>
<dbReference type="AlphaFoldDB" id="A0A9W8HCW9"/>
<accession>A0A9W8HCW9</accession>
<sequence length="110" mass="11936">MNNTRYPMAVSFSDSLQVKTKQVVIYVTMGSNAVTITRDINTQLEQCKNPPLSGIAIEFARPGGYAGRISGHQTLMNAGFVPKKDGKDRINTAVAYPENEMHGAACCTIL</sequence>
<name>A0A9W8HCW9_9FUNG</name>
<keyword evidence="2" id="KW-1185">Reference proteome</keyword>
<comment type="caution">
    <text evidence="1">The sequence shown here is derived from an EMBL/GenBank/DDBJ whole genome shotgun (WGS) entry which is preliminary data.</text>
</comment>
<reference evidence="1" key="1">
    <citation type="submission" date="2022-07" db="EMBL/GenBank/DDBJ databases">
        <title>Phylogenomic reconstructions and comparative analyses of Kickxellomycotina fungi.</title>
        <authorList>
            <person name="Reynolds N.K."/>
            <person name="Stajich J.E."/>
            <person name="Barry K."/>
            <person name="Grigoriev I.V."/>
            <person name="Crous P."/>
            <person name="Smith M.E."/>
        </authorList>
    </citation>
    <scope>NUCLEOTIDE SEQUENCE</scope>
    <source>
        <strain evidence="1">NBRC 105414</strain>
    </source>
</reference>
<evidence type="ECO:0000313" key="1">
    <source>
        <dbReference type="EMBL" id="KAJ2780929.1"/>
    </source>
</evidence>
<dbReference type="EMBL" id="JANBUL010000120">
    <property type="protein sequence ID" value="KAJ2780929.1"/>
    <property type="molecule type" value="Genomic_DNA"/>
</dbReference>
<gene>
    <name evidence="1" type="ORF">H4R18_003176</name>
</gene>
<protein>
    <submittedName>
        <fullName evidence="1">Uncharacterized protein</fullName>
    </submittedName>
</protein>
<dbReference type="Proteomes" id="UP001140217">
    <property type="component" value="Unassembled WGS sequence"/>
</dbReference>
<proteinExistence type="predicted"/>
<evidence type="ECO:0000313" key="2">
    <source>
        <dbReference type="Proteomes" id="UP001140217"/>
    </source>
</evidence>